<dbReference type="EMBL" id="CAJVPS010014979">
    <property type="protein sequence ID" value="CAG8685111.1"/>
    <property type="molecule type" value="Genomic_DNA"/>
</dbReference>
<comment type="caution">
    <text evidence="1">The sequence shown here is derived from an EMBL/GenBank/DDBJ whole genome shotgun (WGS) entry which is preliminary data.</text>
</comment>
<organism evidence="1 2">
    <name type="scientific">Ambispora leptoticha</name>
    <dbReference type="NCBI Taxonomy" id="144679"/>
    <lineage>
        <taxon>Eukaryota</taxon>
        <taxon>Fungi</taxon>
        <taxon>Fungi incertae sedis</taxon>
        <taxon>Mucoromycota</taxon>
        <taxon>Glomeromycotina</taxon>
        <taxon>Glomeromycetes</taxon>
        <taxon>Archaeosporales</taxon>
        <taxon>Ambisporaceae</taxon>
        <taxon>Ambispora</taxon>
    </lineage>
</organism>
<keyword evidence="2" id="KW-1185">Reference proteome</keyword>
<evidence type="ECO:0000313" key="1">
    <source>
        <dbReference type="EMBL" id="CAG8685111.1"/>
    </source>
</evidence>
<feature type="non-terminal residue" evidence="1">
    <location>
        <position position="1"/>
    </location>
</feature>
<name>A0A9N9EM91_9GLOM</name>
<gene>
    <name evidence="1" type="ORF">ALEPTO_LOCUS10985</name>
</gene>
<reference evidence="1" key="1">
    <citation type="submission" date="2021-06" db="EMBL/GenBank/DDBJ databases">
        <authorList>
            <person name="Kallberg Y."/>
            <person name="Tangrot J."/>
            <person name="Rosling A."/>
        </authorList>
    </citation>
    <scope>NUCLEOTIDE SEQUENCE</scope>
    <source>
        <strain evidence="1">FL130A</strain>
    </source>
</reference>
<accession>A0A9N9EM91</accession>
<evidence type="ECO:0000313" key="2">
    <source>
        <dbReference type="Proteomes" id="UP000789508"/>
    </source>
</evidence>
<dbReference type="AlphaFoldDB" id="A0A9N9EM91"/>
<proteinExistence type="predicted"/>
<dbReference type="Proteomes" id="UP000789508">
    <property type="component" value="Unassembled WGS sequence"/>
</dbReference>
<sequence>FLYSFDLNDNEELLSRLQQGKQQGRFAELRGMSHGLFGPTYGFGPDLMIFLGETWNYGRCRKTESYEYGLLGGENEKIRFEFDEIEIFQIIK</sequence>
<protein>
    <submittedName>
        <fullName evidence="1">8207_t:CDS:1</fullName>
    </submittedName>
</protein>